<sequence>MTQPFLSIIIPAYNEAERLPSTLEKIDRFLGQQTYTAEVLVVENGSSDATLALAQSFQERMPYLWVLTEAQRGKGLAVKRGMLAAQGEYRFLCDADLSMPIDQVNRFLPPALSGVDVAIGSREQPGSVRYGEPGYRHLIGRIFNAMVRGLVLPGIQDSQCGFKCFRGDVADAVFPLQTLVGMSFDAEVLFIARKMGYSVCEVAIDWYFDPDSRVRLVQDSLHMAFDLLKIRSNARQGLYDAQG</sequence>
<keyword evidence="6 14" id="KW-0808">Transferase</keyword>
<feature type="domain" description="Glycosyltransferase 2-like" evidence="13">
    <location>
        <begin position="7"/>
        <end position="170"/>
    </location>
</feature>
<dbReference type="Pfam" id="PF00535">
    <property type="entry name" value="Glycos_transf_2"/>
    <property type="match status" value="1"/>
</dbReference>
<evidence type="ECO:0000256" key="2">
    <source>
        <dbReference type="ARBA" id="ARBA00004922"/>
    </source>
</evidence>
<name>A0A1Y6K6P9_9CHLR</name>
<accession>A0A1Y6K6P9</accession>
<dbReference type="Gene3D" id="3.90.550.10">
    <property type="entry name" value="Spore Coat Polysaccharide Biosynthesis Protein SpsA, Chain A"/>
    <property type="match status" value="1"/>
</dbReference>
<evidence type="ECO:0000256" key="5">
    <source>
        <dbReference type="ARBA" id="ARBA00022676"/>
    </source>
</evidence>
<evidence type="ECO:0000256" key="12">
    <source>
        <dbReference type="ARBA" id="ARBA00045097"/>
    </source>
</evidence>
<dbReference type="PANTHER" id="PTHR10859:SF91">
    <property type="entry name" value="DOLICHYL-PHOSPHATE BETA-GLUCOSYLTRANSFERASE"/>
    <property type="match status" value="1"/>
</dbReference>
<keyword evidence="9" id="KW-0735">Signal-anchor</keyword>
<dbReference type="InterPro" id="IPR029044">
    <property type="entry name" value="Nucleotide-diphossugar_trans"/>
</dbReference>
<dbReference type="GO" id="GO:0006487">
    <property type="term" value="P:protein N-linked glycosylation"/>
    <property type="evidence" value="ECO:0007669"/>
    <property type="project" value="TreeGrafter"/>
</dbReference>
<dbReference type="InterPro" id="IPR035518">
    <property type="entry name" value="DPG_synthase"/>
</dbReference>
<protein>
    <recommendedName>
        <fullName evidence="4">dolichyl-phosphate beta-glucosyltransferase</fullName>
        <ecNumber evidence="4">2.4.1.117</ecNumber>
    </recommendedName>
</protein>
<comment type="similarity">
    <text evidence="3">Belongs to the glycosyltransferase 2 family.</text>
</comment>
<reference evidence="15" key="1">
    <citation type="submission" date="2017-05" db="EMBL/GenBank/DDBJ databases">
        <authorList>
            <person name="Kirkegaard R."/>
            <person name="Mcilroy J S."/>
        </authorList>
    </citation>
    <scope>NUCLEOTIDE SEQUENCE [LARGE SCALE GENOMIC DNA]</scope>
</reference>
<keyword evidence="7" id="KW-0812">Transmembrane</keyword>
<dbReference type="EC" id="2.4.1.117" evidence="4"/>
<gene>
    <name evidence="14" type="ORF">CFX1CAM_2209</name>
</gene>
<dbReference type="RefSeq" id="WP_231940988.1">
    <property type="nucleotide sequence ID" value="NZ_LT859958.1"/>
</dbReference>
<evidence type="ECO:0000259" key="13">
    <source>
        <dbReference type="Pfam" id="PF00535"/>
    </source>
</evidence>
<dbReference type="CDD" id="cd04188">
    <property type="entry name" value="DPG_synthase"/>
    <property type="match status" value="1"/>
</dbReference>
<dbReference type="GO" id="GO:0004581">
    <property type="term" value="F:dolichyl-phosphate beta-glucosyltransferase activity"/>
    <property type="evidence" value="ECO:0007669"/>
    <property type="project" value="UniProtKB-EC"/>
</dbReference>
<evidence type="ECO:0000256" key="9">
    <source>
        <dbReference type="ARBA" id="ARBA00022968"/>
    </source>
</evidence>
<evidence type="ECO:0000313" key="15">
    <source>
        <dbReference type="Proteomes" id="UP000195514"/>
    </source>
</evidence>
<proteinExistence type="inferred from homology"/>
<organism evidence="14 15">
    <name type="scientific">Candidatus Brevifilum fermentans</name>
    <dbReference type="NCBI Taxonomy" id="1986204"/>
    <lineage>
        <taxon>Bacteria</taxon>
        <taxon>Bacillati</taxon>
        <taxon>Chloroflexota</taxon>
        <taxon>Anaerolineae</taxon>
        <taxon>Anaerolineales</taxon>
        <taxon>Anaerolineaceae</taxon>
        <taxon>Candidatus Brevifilum</taxon>
    </lineage>
</organism>
<dbReference type="InterPro" id="IPR001173">
    <property type="entry name" value="Glyco_trans_2-like"/>
</dbReference>
<evidence type="ECO:0000256" key="4">
    <source>
        <dbReference type="ARBA" id="ARBA00012583"/>
    </source>
</evidence>
<dbReference type="Proteomes" id="UP000195514">
    <property type="component" value="Chromosome I"/>
</dbReference>
<keyword evidence="8" id="KW-0256">Endoplasmic reticulum</keyword>
<comment type="catalytic activity">
    <reaction evidence="12">
        <text>a di-trans,poly-cis-dolichyl phosphate + UDP-alpha-D-glucose = a di-trans,poly-cis-dolichyl beta-D-glucosyl phosphate + UDP</text>
        <dbReference type="Rhea" id="RHEA:15401"/>
        <dbReference type="Rhea" id="RHEA-COMP:19498"/>
        <dbReference type="Rhea" id="RHEA-COMP:19502"/>
        <dbReference type="ChEBI" id="CHEBI:57525"/>
        <dbReference type="ChEBI" id="CHEBI:57683"/>
        <dbReference type="ChEBI" id="CHEBI:58223"/>
        <dbReference type="ChEBI" id="CHEBI:58885"/>
        <dbReference type="EC" id="2.4.1.117"/>
    </reaction>
    <physiologicalReaction direction="left-to-right" evidence="12">
        <dbReference type="Rhea" id="RHEA:15402"/>
    </physiologicalReaction>
</comment>
<comment type="subcellular location">
    <subcellularLocation>
        <location evidence="1">Endoplasmic reticulum membrane</location>
        <topology evidence="1">Single-pass membrane protein</topology>
    </subcellularLocation>
</comment>
<keyword evidence="15" id="KW-1185">Reference proteome</keyword>
<dbReference type="AlphaFoldDB" id="A0A1Y6K6P9"/>
<evidence type="ECO:0000256" key="8">
    <source>
        <dbReference type="ARBA" id="ARBA00022824"/>
    </source>
</evidence>
<evidence type="ECO:0000256" key="11">
    <source>
        <dbReference type="ARBA" id="ARBA00023136"/>
    </source>
</evidence>
<dbReference type="SUPFAM" id="SSF53448">
    <property type="entry name" value="Nucleotide-diphospho-sugar transferases"/>
    <property type="match status" value="1"/>
</dbReference>
<evidence type="ECO:0000256" key="3">
    <source>
        <dbReference type="ARBA" id="ARBA00006739"/>
    </source>
</evidence>
<keyword evidence="10" id="KW-1133">Transmembrane helix</keyword>
<dbReference type="PANTHER" id="PTHR10859">
    <property type="entry name" value="GLYCOSYL TRANSFERASE"/>
    <property type="match status" value="1"/>
</dbReference>
<keyword evidence="5 14" id="KW-0328">Glycosyltransferase</keyword>
<evidence type="ECO:0000256" key="6">
    <source>
        <dbReference type="ARBA" id="ARBA00022679"/>
    </source>
</evidence>
<evidence type="ECO:0000256" key="1">
    <source>
        <dbReference type="ARBA" id="ARBA00004389"/>
    </source>
</evidence>
<dbReference type="KEGG" id="abat:CFX1CAM_2209"/>
<keyword evidence="11" id="KW-0472">Membrane</keyword>
<evidence type="ECO:0000313" key="14">
    <source>
        <dbReference type="EMBL" id="SMX55274.1"/>
    </source>
</evidence>
<evidence type="ECO:0000256" key="7">
    <source>
        <dbReference type="ARBA" id="ARBA00022692"/>
    </source>
</evidence>
<evidence type="ECO:0000256" key="10">
    <source>
        <dbReference type="ARBA" id="ARBA00022989"/>
    </source>
</evidence>
<dbReference type="EMBL" id="LT859958">
    <property type="protein sequence ID" value="SMX55274.1"/>
    <property type="molecule type" value="Genomic_DNA"/>
</dbReference>
<comment type="pathway">
    <text evidence="2">Protein modification; protein glycosylation.</text>
</comment>